<protein>
    <submittedName>
        <fullName evidence="1">Uncharacterized protein</fullName>
    </submittedName>
</protein>
<name>J3LN41_ORYBR</name>
<dbReference type="AlphaFoldDB" id="J3LN41"/>
<evidence type="ECO:0000313" key="2">
    <source>
        <dbReference type="Proteomes" id="UP000006038"/>
    </source>
</evidence>
<accession>J3LN41</accession>
<organism evidence="1">
    <name type="scientific">Oryza brachyantha</name>
    <name type="common">malo sina</name>
    <dbReference type="NCBI Taxonomy" id="4533"/>
    <lineage>
        <taxon>Eukaryota</taxon>
        <taxon>Viridiplantae</taxon>
        <taxon>Streptophyta</taxon>
        <taxon>Embryophyta</taxon>
        <taxon>Tracheophyta</taxon>
        <taxon>Spermatophyta</taxon>
        <taxon>Magnoliopsida</taxon>
        <taxon>Liliopsida</taxon>
        <taxon>Poales</taxon>
        <taxon>Poaceae</taxon>
        <taxon>BOP clade</taxon>
        <taxon>Oryzoideae</taxon>
        <taxon>Oryzeae</taxon>
        <taxon>Oryzinae</taxon>
        <taxon>Oryza</taxon>
    </lineage>
</organism>
<sequence length="69" mass="7995">MQIPVSWFMDGVVVAVYRLRKAVLWHGLAHHSQDFYHSWLLLLLLYFSSSQILADFSFGCPINSTYCSQ</sequence>
<keyword evidence="2" id="KW-1185">Reference proteome</keyword>
<proteinExistence type="predicted"/>
<dbReference type="EnsemblPlants" id="OB03G24670.1">
    <property type="protein sequence ID" value="OB03G24670.1"/>
    <property type="gene ID" value="OB03G24670"/>
</dbReference>
<evidence type="ECO:0000313" key="1">
    <source>
        <dbReference type="EnsemblPlants" id="OB03G24670.1"/>
    </source>
</evidence>
<reference evidence="1" key="1">
    <citation type="journal article" date="2013" name="Nat. Commun.">
        <title>Whole-genome sequencing of Oryza brachyantha reveals mechanisms underlying Oryza genome evolution.</title>
        <authorList>
            <person name="Chen J."/>
            <person name="Huang Q."/>
            <person name="Gao D."/>
            <person name="Wang J."/>
            <person name="Lang Y."/>
            <person name="Liu T."/>
            <person name="Li B."/>
            <person name="Bai Z."/>
            <person name="Luis Goicoechea J."/>
            <person name="Liang C."/>
            <person name="Chen C."/>
            <person name="Zhang W."/>
            <person name="Sun S."/>
            <person name="Liao Y."/>
            <person name="Zhang X."/>
            <person name="Yang L."/>
            <person name="Song C."/>
            <person name="Wang M."/>
            <person name="Shi J."/>
            <person name="Liu G."/>
            <person name="Liu J."/>
            <person name="Zhou H."/>
            <person name="Zhou W."/>
            <person name="Yu Q."/>
            <person name="An N."/>
            <person name="Chen Y."/>
            <person name="Cai Q."/>
            <person name="Wang B."/>
            <person name="Liu B."/>
            <person name="Min J."/>
            <person name="Huang Y."/>
            <person name="Wu H."/>
            <person name="Li Z."/>
            <person name="Zhang Y."/>
            <person name="Yin Y."/>
            <person name="Song W."/>
            <person name="Jiang J."/>
            <person name="Jackson S.A."/>
            <person name="Wing R.A."/>
            <person name="Wang J."/>
            <person name="Chen M."/>
        </authorList>
    </citation>
    <scope>NUCLEOTIDE SEQUENCE [LARGE SCALE GENOMIC DNA]</scope>
    <source>
        <strain evidence="1">cv. IRGC 101232</strain>
    </source>
</reference>
<dbReference type="Proteomes" id="UP000006038">
    <property type="component" value="Chromosome 3"/>
</dbReference>
<dbReference type="HOGENOM" id="CLU_2783410_0_0_1"/>
<reference evidence="1" key="2">
    <citation type="submission" date="2013-04" db="UniProtKB">
        <authorList>
            <consortium name="EnsemblPlants"/>
        </authorList>
    </citation>
    <scope>IDENTIFICATION</scope>
</reference>
<dbReference type="Gramene" id="OB03G24670.1">
    <property type="protein sequence ID" value="OB03G24670.1"/>
    <property type="gene ID" value="OB03G24670"/>
</dbReference>